<dbReference type="RefSeq" id="WP_397062277.1">
    <property type="nucleotide sequence ID" value="NZ_JBFAAV010000012.1"/>
</dbReference>
<evidence type="ECO:0000313" key="2">
    <source>
        <dbReference type="Proteomes" id="UP001611494"/>
    </source>
</evidence>
<protein>
    <submittedName>
        <fullName evidence="1">Uncharacterized protein</fullName>
    </submittedName>
</protein>
<accession>A0ABW7VWJ7</accession>
<evidence type="ECO:0000313" key="1">
    <source>
        <dbReference type="EMBL" id="MFI2230932.1"/>
    </source>
</evidence>
<gene>
    <name evidence="1" type="ORF">ACH49Z_13895</name>
</gene>
<dbReference type="EMBL" id="JBIRYL010000002">
    <property type="protein sequence ID" value="MFI2230932.1"/>
    <property type="molecule type" value="Genomic_DNA"/>
</dbReference>
<keyword evidence="2" id="KW-1185">Reference proteome</keyword>
<comment type="caution">
    <text evidence="1">The sequence shown here is derived from an EMBL/GenBank/DDBJ whole genome shotgun (WGS) entry which is preliminary data.</text>
</comment>
<sequence>MFTFAVSRRRRGIDPDAVAHAVGELELPDAVFKTCPWQPRALIETGLRQWLRCCGPALADGQVIGMPSHAVDEAWHGLILCTERYARFCDRAYGRFLHHYPDGAGPATGEPVDTAGRLGRTVVAWSLVARPGEQCLLWDLDSRVGVAHPWGIPADRVRGIEESLRQARAH</sequence>
<proteinExistence type="predicted"/>
<name>A0ABW7VWJ7_9NOCA</name>
<dbReference type="Proteomes" id="UP001611494">
    <property type="component" value="Unassembled WGS sequence"/>
</dbReference>
<reference evidence="1 2" key="1">
    <citation type="submission" date="2024-10" db="EMBL/GenBank/DDBJ databases">
        <title>The Natural Products Discovery Center: Release of the First 8490 Sequenced Strains for Exploring Actinobacteria Biosynthetic Diversity.</title>
        <authorList>
            <person name="Kalkreuter E."/>
            <person name="Kautsar S.A."/>
            <person name="Yang D."/>
            <person name="Bader C.D."/>
            <person name="Teijaro C.N."/>
            <person name="Fluegel L."/>
            <person name="Davis C.M."/>
            <person name="Simpson J.R."/>
            <person name="Lauterbach L."/>
            <person name="Steele A.D."/>
            <person name="Gui C."/>
            <person name="Meng S."/>
            <person name="Li G."/>
            <person name="Viehrig K."/>
            <person name="Ye F."/>
            <person name="Su P."/>
            <person name="Kiefer A.F."/>
            <person name="Nichols A."/>
            <person name="Cepeda A.J."/>
            <person name="Yan W."/>
            <person name="Fan B."/>
            <person name="Jiang Y."/>
            <person name="Adhikari A."/>
            <person name="Zheng C.-J."/>
            <person name="Schuster L."/>
            <person name="Cowan T.M."/>
            <person name="Smanski M.J."/>
            <person name="Chevrette M.G."/>
            <person name="De Carvalho L.P.S."/>
            <person name="Shen B."/>
        </authorList>
    </citation>
    <scope>NUCLEOTIDE SEQUENCE [LARGE SCALE GENOMIC DNA]</scope>
    <source>
        <strain evidence="1 2">NPDC019377</strain>
    </source>
</reference>
<organism evidence="1 2">
    <name type="scientific">Nocardia testacea</name>
    <dbReference type="NCBI Taxonomy" id="248551"/>
    <lineage>
        <taxon>Bacteria</taxon>
        <taxon>Bacillati</taxon>
        <taxon>Actinomycetota</taxon>
        <taxon>Actinomycetes</taxon>
        <taxon>Mycobacteriales</taxon>
        <taxon>Nocardiaceae</taxon>
        <taxon>Nocardia</taxon>
    </lineage>
</organism>